<evidence type="ECO:0000313" key="2">
    <source>
        <dbReference type="EMBL" id="MDX8152075.1"/>
    </source>
</evidence>
<feature type="domain" description="Integrase catalytic" evidence="1">
    <location>
        <begin position="1"/>
        <end position="142"/>
    </location>
</feature>
<accession>A0ABU4VMR3</accession>
<dbReference type="Gene3D" id="3.30.420.10">
    <property type="entry name" value="Ribonuclease H-like superfamily/Ribonuclease H"/>
    <property type="match status" value="1"/>
</dbReference>
<organism evidence="2 3">
    <name type="scientific">Patulibacter brassicae</name>
    <dbReference type="NCBI Taxonomy" id="1705717"/>
    <lineage>
        <taxon>Bacteria</taxon>
        <taxon>Bacillati</taxon>
        <taxon>Actinomycetota</taxon>
        <taxon>Thermoleophilia</taxon>
        <taxon>Solirubrobacterales</taxon>
        <taxon>Patulibacteraceae</taxon>
        <taxon>Patulibacter</taxon>
    </lineage>
</organism>
<name>A0ABU4VMR3_9ACTN</name>
<dbReference type="Pfam" id="PF13683">
    <property type="entry name" value="rve_3"/>
    <property type="match status" value="1"/>
</dbReference>
<dbReference type="InterPro" id="IPR012337">
    <property type="entry name" value="RNaseH-like_sf"/>
</dbReference>
<keyword evidence="3" id="KW-1185">Reference proteome</keyword>
<comment type="caution">
    <text evidence="2">The sequence shown here is derived from an EMBL/GenBank/DDBJ whole genome shotgun (WGS) entry which is preliminary data.</text>
</comment>
<dbReference type="PANTHER" id="PTHR46889">
    <property type="entry name" value="TRANSPOSASE INSF FOR INSERTION SEQUENCE IS3B-RELATED"/>
    <property type="match status" value="1"/>
</dbReference>
<gene>
    <name evidence="2" type="ORF">SK069_10755</name>
</gene>
<evidence type="ECO:0000259" key="1">
    <source>
        <dbReference type="PROSITE" id="PS50994"/>
    </source>
</evidence>
<protein>
    <submittedName>
        <fullName evidence="2">Integrase core domain-containing protein</fullName>
    </submittedName>
</protein>
<dbReference type="PROSITE" id="PS50994">
    <property type="entry name" value="INTEGRASE"/>
    <property type="match status" value="1"/>
</dbReference>
<dbReference type="InterPro" id="IPR036397">
    <property type="entry name" value="RNaseH_sf"/>
</dbReference>
<evidence type="ECO:0000313" key="3">
    <source>
        <dbReference type="Proteomes" id="UP001277761"/>
    </source>
</evidence>
<reference evidence="2 3" key="1">
    <citation type="submission" date="2023-11" db="EMBL/GenBank/DDBJ databases">
        <authorList>
            <person name="Xu M."/>
            <person name="Jiang T."/>
        </authorList>
    </citation>
    <scope>NUCLEOTIDE SEQUENCE [LARGE SCALE GENOMIC DNA]</scope>
    <source>
        <strain evidence="2 3">SD</strain>
    </source>
</reference>
<dbReference type="SUPFAM" id="SSF53098">
    <property type="entry name" value="Ribonuclease H-like"/>
    <property type="match status" value="1"/>
</dbReference>
<sequence>MFFSFVLDVYSRRIVGWQFAGHMRTDLVLDALRMALAGRQHGADVDLIHHSDAGSQYMSWYFTQELQDHRVLASIGTVGDAYDNAMAESFVDTFKTELIADRVWQTRSQLELAIVEWVGWYNHRRLHGELGDVPPAEYEAARLGALSSPSGLAQRPKTTTPISAD</sequence>
<dbReference type="InterPro" id="IPR001584">
    <property type="entry name" value="Integrase_cat-core"/>
</dbReference>
<dbReference type="EMBL" id="JAXAVX010000004">
    <property type="protein sequence ID" value="MDX8152075.1"/>
    <property type="molecule type" value="Genomic_DNA"/>
</dbReference>
<dbReference type="InterPro" id="IPR050900">
    <property type="entry name" value="Transposase_IS3/IS150/IS904"/>
</dbReference>
<dbReference type="PANTHER" id="PTHR46889:SF4">
    <property type="entry name" value="TRANSPOSASE INSO FOR INSERTION SEQUENCE ELEMENT IS911B-RELATED"/>
    <property type="match status" value="1"/>
</dbReference>
<dbReference type="RefSeq" id="WP_319954230.1">
    <property type="nucleotide sequence ID" value="NZ_JAXAVX010000004.1"/>
</dbReference>
<dbReference type="Proteomes" id="UP001277761">
    <property type="component" value="Unassembled WGS sequence"/>
</dbReference>
<proteinExistence type="predicted"/>